<dbReference type="InterPro" id="IPR045893">
    <property type="entry name" value="FREE1"/>
</dbReference>
<dbReference type="GO" id="GO:0031902">
    <property type="term" value="C:late endosome membrane"/>
    <property type="evidence" value="ECO:0007669"/>
    <property type="project" value="TreeGrafter"/>
</dbReference>
<dbReference type="GO" id="GO:0070676">
    <property type="term" value="P:intralumenal vesicle formation"/>
    <property type="evidence" value="ECO:0007669"/>
    <property type="project" value="TreeGrafter"/>
</dbReference>
<evidence type="ECO:0000256" key="4">
    <source>
        <dbReference type="PROSITE-ProRule" id="PRU00091"/>
    </source>
</evidence>
<gene>
    <name evidence="7" type="ORF">Tci_008748</name>
</gene>
<feature type="region of interest" description="Disordered" evidence="5">
    <location>
        <begin position="1"/>
        <end position="42"/>
    </location>
</feature>
<dbReference type="Gene3D" id="3.30.40.10">
    <property type="entry name" value="Zinc/RING finger domain, C3HC4 (zinc finger)"/>
    <property type="match status" value="1"/>
</dbReference>
<keyword evidence="3" id="KW-0862">Zinc</keyword>
<dbReference type="PANTHER" id="PTHR46977">
    <property type="entry name" value="PROTEIN FREE1"/>
    <property type="match status" value="1"/>
</dbReference>
<evidence type="ECO:0000259" key="6">
    <source>
        <dbReference type="PROSITE" id="PS50178"/>
    </source>
</evidence>
<dbReference type="PANTHER" id="PTHR46977:SF9">
    <property type="entry name" value="FYVE ZINC FINGER, ZINC FINGER, FYVE_PHD-TYPE, ZINC FINGER, RING_FYVE_PHD-TYPE"/>
    <property type="match status" value="1"/>
</dbReference>
<dbReference type="InterPro" id="IPR000306">
    <property type="entry name" value="Znf_FYVE"/>
</dbReference>
<dbReference type="InterPro" id="IPR011011">
    <property type="entry name" value="Znf_FYVE_PHD"/>
</dbReference>
<reference evidence="7" key="1">
    <citation type="journal article" date="2019" name="Sci. Rep.">
        <title>Draft genome of Tanacetum cinerariifolium, the natural source of mosquito coil.</title>
        <authorList>
            <person name="Yamashiro T."/>
            <person name="Shiraishi A."/>
            <person name="Satake H."/>
            <person name="Nakayama K."/>
        </authorList>
    </citation>
    <scope>NUCLEOTIDE SEQUENCE</scope>
</reference>
<dbReference type="SUPFAM" id="SSF57903">
    <property type="entry name" value="FYVE/PHD zinc finger"/>
    <property type="match status" value="1"/>
</dbReference>
<dbReference type="Pfam" id="PF01363">
    <property type="entry name" value="FYVE"/>
    <property type="match status" value="1"/>
</dbReference>
<proteinExistence type="predicted"/>
<organism evidence="7">
    <name type="scientific">Tanacetum cinerariifolium</name>
    <name type="common">Dalmatian daisy</name>
    <name type="synonym">Chrysanthemum cinerariifolium</name>
    <dbReference type="NCBI Taxonomy" id="118510"/>
    <lineage>
        <taxon>Eukaryota</taxon>
        <taxon>Viridiplantae</taxon>
        <taxon>Streptophyta</taxon>
        <taxon>Embryophyta</taxon>
        <taxon>Tracheophyta</taxon>
        <taxon>Spermatophyta</taxon>
        <taxon>Magnoliopsida</taxon>
        <taxon>eudicotyledons</taxon>
        <taxon>Gunneridae</taxon>
        <taxon>Pentapetalae</taxon>
        <taxon>asterids</taxon>
        <taxon>campanulids</taxon>
        <taxon>Asterales</taxon>
        <taxon>Asteraceae</taxon>
        <taxon>Asteroideae</taxon>
        <taxon>Anthemideae</taxon>
        <taxon>Anthemidinae</taxon>
        <taxon>Tanacetum</taxon>
    </lineage>
</organism>
<dbReference type="SMART" id="SM00064">
    <property type="entry name" value="FYVE"/>
    <property type="match status" value="1"/>
</dbReference>
<name>A0A6L2JJ35_TANCI</name>
<evidence type="ECO:0000313" key="7">
    <source>
        <dbReference type="EMBL" id="GEU36770.1"/>
    </source>
</evidence>
<dbReference type="GO" id="GO:0000813">
    <property type="term" value="C:ESCRT I complex"/>
    <property type="evidence" value="ECO:0007669"/>
    <property type="project" value="TreeGrafter"/>
</dbReference>
<sequence>MNPQNELNPSSSSSSSSYYNYYQNPNPNLQSDQFHASAPPDPSIYYSSDYNHGYAPNYDHHSVTPHTFDPNNAVYDPNWNGAQFESPKVPAVAAVRFDDYGRPIGNDDPSNSVDQGVYQYRGGSGNVNVGNGESVTAPAVVRFDDYGRPIGNEERGGGESVKAKARVEVSEDVGSGVQKFRVVLLSEGGGGQGDMDVLCQIGLDGIRVLDPSTSRTLKVYSLDTVTRWEVLDSNIFAFWTRSSIDINERRVRLKSNSYTTTNILDMVAAASIQFKEMDGMTVSEQVAEKKKGFPDWINLMKPGNEEKDHWVPDEASTKCTSCSSYFGAFLRRHHCRNCGDIFCDKCTQGRIALTAEENAPQVRVCDHCMAEVTQRMSHVNEVANRASGYNRHEELAKKLQEEMEKKRKMTPALKSDAPSQRMKEVECPTCTVHLQVEVPATGSKTIECSVCQHPFLVISLRYIITSLGLKLGLKLSAIPQMIIFFRKVYYHQFGFKAWSQAFRNPTNDHIFPQSPSFYISLIMKFGGTLDESHVNEGDTSGMERLTFDDYGRPIELSKNDTIISDQSVGDDRRPIAIYDIVSENKQRSSKDGYRMGSGVQKFRVKLHSRIGSRKNIHVLCEIGLAGIRLLDPAKNESIEFTFFKTILRREVLNSDMFYFKFNNSITNRGFQLKSNNYTTTNICDTVAAAHYQVLKLLPHARGLGFKPRREGFPSEAKKEWGLSPKANVRVLHTAQLDVTLMEMGEISNALFSSLNLKKKEGMGWEGYGKGRDCEESLY</sequence>
<dbReference type="GO" id="GO:0036258">
    <property type="term" value="P:multivesicular body assembly"/>
    <property type="evidence" value="ECO:0007669"/>
    <property type="project" value="InterPro"/>
</dbReference>
<accession>A0A6L2JJ35</accession>
<comment type="caution">
    <text evidence="7">The sequence shown here is derived from an EMBL/GenBank/DDBJ whole genome shotgun (WGS) entry which is preliminary data.</text>
</comment>
<dbReference type="PROSITE" id="PS50178">
    <property type="entry name" value="ZF_FYVE"/>
    <property type="match status" value="1"/>
</dbReference>
<evidence type="ECO:0000256" key="5">
    <source>
        <dbReference type="SAM" id="MobiDB-lite"/>
    </source>
</evidence>
<dbReference type="FunFam" id="3.30.40.10:FF:000312">
    <property type="entry name" value="Zinc finger, FYVE-type, endofin"/>
    <property type="match status" value="1"/>
</dbReference>
<evidence type="ECO:0000256" key="2">
    <source>
        <dbReference type="ARBA" id="ARBA00022771"/>
    </source>
</evidence>
<evidence type="ECO:0000256" key="1">
    <source>
        <dbReference type="ARBA" id="ARBA00022723"/>
    </source>
</evidence>
<dbReference type="GO" id="GO:0008270">
    <property type="term" value="F:zinc ion binding"/>
    <property type="evidence" value="ECO:0007669"/>
    <property type="project" value="UniProtKB-KW"/>
</dbReference>
<keyword evidence="1" id="KW-0479">Metal-binding</keyword>
<dbReference type="GO" id="GO:0043130">
    <property type="term" value="F:ubiquitin binding"/>
    <property type="evidence" value="ECO:0007669"/>
    <property type="project" value="InterPro"/>
</dbReference>
<dbReference type="AlphaFoldDB" id="A0A6L2JJ35"/>
<feature type="domain" description="FYVE-type" evidence="6">
    <location>
        <begin position="313"/>
        <end position="373"/>
    </location>
</feature>
<dbReference type="EMBL" id="BKCJ010000847">
    <property type="protein sequence ID" value="GEU36770.1"/>
    <property type="molecule type" value="Genomic_DNA"/>
</dbReference>
<dbReference type="InterPro" id="IPR017455">
    <property type="entry name" value="Znf_FYVE-rel"/>
</dbReference>
<protein>
    <submittedName>
        <fullName evidence="7">Protein FREE1-like</fullName>
    </submittedName>
</protein>
<keyword evidence="2 4" id="KW-0863">Zinc-finger</keyword>
<dbReference type="InterPro" id="IPR013083">
    <property type="entry name" value="Znf_RING/FYVE/PHD"/>
</dbReference>
<feature type="compositionally biased region" description="Low complexity" evidence="5">
    <location>
        <begin position="1"/>
        <end position="31"/>
    </location>
</feature>
<evidence type="ECO:0000256" key="3">
    <source>
        <dbReference type="ARBA" id="ARBA00022833"/>
    </source>
</evidence>